<reference evidence="5 6" key="1">
    <citation type="submission" date="2020-08" db="EMBL/GenBank/DDBJ databases">
        <title>Genomic Encyclopedia of Type Strains, Phase IV (KMG-IV): sequencing the most valuable type-strain genomes for metagenomic binning, comparative biology and taxonomic classification.</title>
        <authorList>
            <person name="Goeker M."/>
        </authorList>
    </citation>
    <scope>NUCLEOTIDE SEQUENCE [LARGE SCALE GENOMIC DNA]</scope>
    <source>
        <strain evidence="5 6">DSM 10633</strain>
    </source>
</reference>
<dbReference type="InterPro" id="IPR035919">
    <property type="entry name" value="EAL_sf"/>
</dbReference>
<dbReference type="Gene3D" id="3.20.20.450">
    <property type="entry name" value="EAL domain"/>
    <property type="match status" value="1"/>
</dbReference>
<dbReference type="SMART" id="SM00086">
    <property type="entry name" value="PAC"/>
    <property type="match status" value="1"/>
</dbReference>
<comment type="caution">
    <text evidence="5">The sequence shown here is derived from an EMBL/GenBank/DDBJ whole genome shotgun (WGS) entry which is preliminary data.</text>
</comment>
<dbReference type="NCBIfam" id="TIGR00229">
    <property type="entry name" value="sensory_box"/>
    <property type="match status" value="1"/>
</dbReference>
<dbReference type="Gene3D" id="3.30.70.270">
    <property type="match status" value="1"/>
</dbReference>
<gene>
    <name evidence="5" type="ORF">HNR36_000022</name>
</gene>
<evidence type="ECO:0000259" key="2">
    <source>
        <dbReference type="PROSITE" id="PS50113"/>
    </source>
</evidence>
<dbReference type="SMART" id="SM00267">
    <property type="entry name" value="GGDEF"/>
    <property type="match status" value="1"/>
</dbReference>
<dbReference type="SUPFAM" id="SSF55785">
    <property type="entry name" value="PYP-like sensor domain (PAS domain)"/>
    <property type="match status" value="1"/>
</dbReference>
<dbReference type="FunFam" id="3.20.20.450:FF:000001">
    <property type="entry name" value="Cyclic di-GMP phosphodiesterase yahA"/>
    <property type="match status" value="1"/>
</dbReference>
<feature type="domain" description="PAC" evidence="2">
    <location>
        <begin position="92"/>
        <end position="144"/>
    </location>
</feature>
<dbReference type="SUPFAM" id="SSF141868">
    <property type="entry name" value="EAL domain-like"/>
    <property type="match status" value="1"/>
</dbReference>
<evidence type="ECO:0000313" key="5">
    <source>
        <dbReference type="EMBL" id="MBB5147641.1"/>
    </source>
</evidence>
<dbReference type="InterPro" id="IPR001610">
    <property type="entry name" value="PAC"/>
</dbReference>
<keyword evidence="6" id="KW-1185">Reference proteome</keyword>
<feature type="domain" description="GGDEF" evidence="4">
    <location>
        <begin position="180"/>
        <end position="313"/>
    </location>
</feature>
<dbReference type="PROSITE" id="PS50113">
    <property type="entry name" value="PAC"/>
    <property type="match status" value="1"/>
</dbReference>
<evidence type="ECO:0000259" key="1">
    <source>
        <dbReference type="PROSITE" id="PS50112"/>
    </source>
</evidence>
<dbReference type="CDD" id="cd01948">
    <property type="entry name" value="EAL"/>
    <property type="match status" value="1"/>
</dbReference>
<dbReference type="PROSITE" id="PS50887">
    <property type="entry name" value="GGDEF"/>
    <property type="match status" value="1"/>
</dbReference>
<evidence type="ECO:0000259" key="3">
    <source>
        <dbReference type="PROSITE" id="PS50883"/>
    </source>
</evidence>
<dbReference type="PANTHER" id="PTHR44757:SF2">
    <property type="entry name" value="BIOFILM ARCHITECTURE MAINTENANCE PROTEIN MBAA"/>
    <property type="match status" value="1"/>
</dbReference>
<dbReference type="Pfam" id="PF13426">
    <property type="entry name" value="PAS_9"/>
    <property type="match status" value="1"/>
</dbReference>
<dbReference type="Pfam" id="PF00563">
    <property type="entry name" value="EAL"/>
    <property type="match status" value="1"/>
</dbReference>
<dbReference type="PANTHER" id="PTHR44757">
    <property type="entry name" value="DIGUANYLATE CYCLASE DGCP"/>
    <property type="match status" value="1"/>
</dbReference>
<organism evidence="5 6">
    <name type="scientific">Ureibacillus thermosphaericus</name>
    <dbReference type="NCBI Taxonomy" id="51173"/>
    <lineage>
        <taxon>Bacteria</taxon>
        <taxon>Bacillati</taxon>
        <taxon>Bacillota</taxon>
        <taxon>Bacilli</taxon>
        <taxon>Bacillales</taxon>
        <taxon>Caryophanaceae</taxon>
        <taxon>Ureibacillus</taxon>
    </lineage>
</organism>
<dbReference type="InterPro" id="IPR000014">
    <property type="entry name" value="PAS"/>
</dbReference>
<dbReference type="PROSITE" id="PS50112">
    <property type="entry name" value="PAS"/>
    <property type="match status" value="1"/>
</dbReference>
<dbReference type="Gene3D" id="3.30.450.20">
    <property type="entry name" value="PAS domain"/>
    <property type="match status" value="1"/>
</dbReference>
<dbReference type="PROSITE" id="PS50883">
    <property type="entry name" value="EAL"/>
    <property type="match status" value="1"/>
</dbReference>
<feature type="domain" description="EAL" evidence="3">
    <location>
        <begin position="322"/>
        <end position="576"/>
    </location>
</feature>
<protein>
    <submittedName>
        <fullName evidence="5">Diguanylate cyclase (GGDEF)-like protein/PAS domain S-box-containing protein</fullName>
    </submittedName>
</protein>
<proteinExistence type="predicted"/>
<evidence type="ECO:0000313" key="6">
    <source>
        <dbReference type="Proteomes" id="UP000557217"/>
    </source>
</evidence>
<dbReference type="Pfam" id="PF00990">
    <property type="entry name" value="GGDEF"/>
    <property type="match status" value="1"/>
</dbReference>
<accession>A0A840PS85</accession>
<dbReference type="InterPro" id="IPR035965">
    <property type="entry name" value="PAS-like_dom_sf"/>
</dbReference>
<sequence>MVGKNENQSIDKQITESISAKVLKIIMDNITEGVLVTDETKRIIFVNPAFEYVTRYHFDEVVGKNPTILQSGMHDHRFYQSMWESIHQQGIWQGEIWNRKKDGEIYPEWLKIKAIKNEQGEITNYIGIFSDISEKKIIEDELKNKILTDTLTNVNNRYSYLVKMNSLLDSNTLNNKKMKVQHALIFIDLNRFKQVNDTLGHIIGDALLVEVANRLKNLVSEKDIIARHGGDEFIITLVNISHPRDAAHFAEKIIRKIEEPFFIDGHEIYMSTSIGISLYPIDGQTTDELIYCADKAMYYAKQKGANHFSFYFDELNMNKAKLLILDNEMRKGIDNKQFTLMYQPKVCLTTNQVMGLEALIRWENEKLGYVSPNEFIPYAEESGLIIPLSELIIDLVCNDISYLHQSGFPNLQISINISGLHFQQYNFLQSIQTILERNNISAKNLELEVTERTIMNNDADTIRKLVRLKQLGFKIAIDDFGTGYSSLSYLVRFPIDFLKIDKSFIQHITAFADKQAVVDAIIQMAHRLNLQVVAEGVESIQQCNLLKNMGCDYIQGYYFCKPKRIDDIIDFLKIWEIEHQGWM</sequence>
<dbReference type="InterPro" id="IPR029787">
    <property type="entry name" value="Nucleotide_cyclase"/>
</dbReference>
<dbReference type="RefSeq" id="WP_168411780.1">
    <property type="nucleotide sequence ID" value="NZ_JAAXPW010000001.1"/>
</dbReference>
<dbReference type="InterPro" id="IPR052155">
    <property type="entry name" value="Biofilm_reg_signaling"/>
</dbReference>
<dbReference type="CDD" id="cd01949">
    <property type="entry name" value="GGDEF"/>
    <property type="match status" value="1"/>
</dbReference>
<name>A0A840PS85_URETH</name>
<dbReference type="SUPFAM" id="SSF55073">
    <property type="entry name" value="Nucleotide cyclase"/>
    <property type="match status" value="1"/>
</dbReference>
<dbReference type="SMART" id="SM00091">
    <property type="entry name" value="PAS"/>
    <property type="match status" value="1"/>
</dbReference>
<dbReference type="InterPro" id="IPR043128">
    <property type="entry name" value="Rev_trsase/Diguanyl_cyclase"/>
</dbReference>
<dbReference type="AlphaFoldDB" id="A0A840PS85"/>
<dbReference type="InterPro" id="IPR000700">
    <property type="entry name" value="PAS-assoc_C"/>
</dbReference>
<dbReference type="Proteomes" id="UP000557217">
    <property type="component" value="Unassembled WGS sequence"/>
</dbReference>
<dbReference type="SMART" id="SM00052">
    <property type="entry name" value="EAL"/>
    <property type="match status" value="1"/>
</dbReference>
<dbReference type="InterPro" id="IPR001633">
    <property type="entry name" value="EAL_dom"/>
</dbReference>
<feature type="domain" description="PAS" evidence="1">
    <location>
        <begin position="19"/>
        <end position="65"/>
    </location>
</feature>
<dbReference type="CDD" id="cd00130">
    <property type="entry name" value="PAS"/>
    <property type="match status" value="1"/>
</dbReference>
<dbReference type="NCBIfam" id="TIGR00254">
    <property type="entry name" value="GGDEF"/>
    <property type="match status" value="1"/>
</dbReference>
<evidence type="ECO:0000259" key="4">
    <source>
        <dbReference type="PROSITE" id="PS50887"/>
    </source>
</evidence>
<dbReference type="EMBL" id="JACHGZ010000001">
    <property type="protein sequence ID" value="MBB5147641.1"/>
    <property type="molecule type" value="Genomic_DNA"/>
</dbReference>
<dbReference type="InterPro" id="IPR000160">
    <property type="entry name" value="GGDEF_dom"/>
</dbReference>